<organism evidence="2 3">
    <name type="scientific">Orbilia javanica</name>
    <dbReference type="NCBI Taxonomy" id="47235"/>
    <lineage>
        <taxon>Eukaryota</taxon>
        <taxon>Fungi</taxon>
        <taxon>Dikarya</taxon>
        <taxon>Ascomycota</taxon>
        <taxon>Pezizomycotina</taxon>
        <taxon>Orbiliomycetes</taxon>
        <taxon>Orbiliales</taxon>
        <taxon>Orbiliaceae</taxon>
        <taxon>Orbilia</taxon>
    </lineage>
</organism>
<evidence type="ECO:0000313" key="2">
    <source>
        <dbReference type="EMBL" id="KAK6347491.1"/>
    </source>
</evidence>
<dbReference type="EMBL" id="JAVHNR010000003">
    <property type="protein sequence ID" value="KAK6347491.1"/>
    <property type="molecule type" value="Genomic_DNA"/>
</dbReference>
<protein>
    <recommendedName>
        <fullName evidence="1">F-box domain-containing protein</fullName>
    </recommendedName>
</protein>
<name>A0AAN8N191_9PEZI</name>
<proteinExistence type="predicted"/>
<dbReference type="InterPro" id="IPR001810">
    <property type="entry name" value="F-box_dom"/>
</dbReference>
<comment type="caution">
    <text evidence="2">The sequence shown here is derived from an EMBL/GenBank/DDBJ whole genome shotgun (WGS) entry which is preliminary data.</text>
</comment>
<feature type="domain" description="F-box" evidence="1">
    <location>
        <begin position="1"/>
        <end position="50"/>
    </location>
</feature>
<dbReference type="AlphaFoldDB" id="A0AAN8N191"/>
<dbReference type="Proteomes" id="UP001313282">
    <property type="component" value="Unassembled WGS sequence"/>
</dbReference>
<evidence type="ECO:0000313" key="3">
    <source>
        <dbReference type="Proteomes" id="UP001313282"/>
    </source>
</evidence>
<evidence type="ECO:0000259" key="1">
    <source>
        <dbReference type="PROSITE" id="PS50181"/>
    </source>
</evidence>
<sequence>MAPINLLPFEILQLISEDLEKDEILSLRLACQDLNAKLQEPHLDAIYRTQRILMVPAFLKSLIEYLKDPSAPNLRARELRVCFRTPYSDRDPREYHRSENPRQAEHGRTISVRATCASAQQFDFLKIIFSTFPRVRTISFEYKPQKELSCFEYSLLYRERDQLHPLIRPTPGRKPSLRARQYVTDRMALNKLYDQDLILLDVVESIAAARSNINTISFSNTLGERGIRMSSFDLHPKRLLQLRFGFKNLRRLDLYLSFDREGSACRGFGLFLDNIGSQLEELSLFNTGDMFWLKERRVLILPTSVGLPKLKRLEISCMTLHVGNLKSFLSHCQNGLETLTIIGCWFRRYNLERASAFLLLRYAAESLRSLREFELQIMYGYDAWGPDYHTHSPPAMVLRVNGDWSSEDTCRTRFTRTSDGFVATLDDIASKIRENSGLDDNEQSDIFWDSIKTLDFTRDESSNS</sequence>
<dbReference type="PROSITE" id="PS50181">
    <property type="entry name" value="FBOX"/>
    <property type="match status" value="1"/>
</dbReference>
<gene>
    <name evidence="2" type="ORF">TWF718_005332</name>
</gene>
<keyword evidence="3" id="KW-1185">Reference proteome</keyword>
<dbReference type="SUPFAM" id="SSF52047">
    <property type="entry name" value="RNI-like"/>
    <property type="match status" value="1"/>
</dbReference>
<accession>A0AAN8N191</accession>
<reference evidence="2 3" key="1">
    <citation type="submission" date="2019-10" db="EMBL/GenBank/DDBJ databases">
        <authorList>
            <person name="Palmer J.M."/>
        </authorList>
    </citation>
    <scope>NUCLEOTIDE SEQUENCE [LARGE SCALE GENOMIC DNA]</scope>
    <source>
        <strain evidence="2 3">TWF718</strain>
    </source>
</reference>